<dbReference type="EMBL" id="CP007451">
    <property type="protein sequence ID" value="AHW60622.1"/>
    <property type="molecule type" value="Genomic_DNA"/>
</dbReference>
<dbReference type="eggNOG" id="ENOG502Z7WP">
    <property type="taxonomic scope" value="Bacteria"/>
</dbReference>
<dbReference type="STRING" id="1168034.FH5T_15890"/>
<protein>
    <recommendedName>
        <fullName evidence="6">Transcriptional regulator</fullName>
    </recommendedName>
</protein>
<dbReference type="Proteomes" id="UP000181981">
    <property type="component" value="Unassembled WGS sequence"/>
</dbReference>
<gene>
    <name evidence="2" type="ORF">FH5T_15890</name>
    <name evidence="3" type="ORF">SAMN05444285_10595</name>
</gene>
<accession>X5DJA3</accession>
<proteinExistence type="predicted"/>
<feature type="compositionally biased region" description="Basic residues" evidence="1">
    <location>
        <begin position="146"/>
        <end position="161"/>
    </location>
</feature>
<reference evidence="2 4" key="1">
    <citation type="submission" date="2014-03" db="EMBL/GenBank/DDBJ databases">
        <title>Complete genome sequence of a deeply braunched marine Bacteroidia bacterium Draconibacterium orientale type strain FH5T.</title>
        <authorList>
            <person name="Li X."/>
            <person name="Wang X."/>
            <person name="Xie Z."/>
            <person name="Du Z."/>
            <person name="Chen G."/>
        </authorList>
    </citation>
    <scope>NUCLEOTIDE SEQUENCE [LARGE SCALE GENOMIC DNA]</scope>
    <source>
        <strain evidence="2 4">FH5</strain>
    </source>
</reference>
<reference evidence="3 5" key="2">
    <citation type="submission" date="2016-10" db="EMBL/GenBank/DDBJ databases">
        <authorList>
            <person name="de Groot N.N."/>
        </authorList>
    </citation>
    <scope>NUCLEOTIDE SEQUENCE [LARGE SCALE GENOMIC DNA]</scope>
    <source>
        <strain evidence="3 5">DSM 25947</strain>
    </source>
</reference>
<sequence length="175" mass="20046">MNYIKHQTALFERFADDNRITPFHISLYFALFQLWNRNRFRNPFPILREEVMLLAHIGSTNTYAKCIKQLRDWGYIDYTSSGNLYTGWKVSCITFDTGTATRTDTGSATRSNTGTATGTATGSDTRSATVYKEENNTNRTNSTKQDHHKIVKNGKQKKSTGRFHINNDKDYSEPL</sequence>
<evidence type="ECO:0000256" key="1">
    <source>
        <dbReference type="SAM" id="MobiDB-lite"/>
    </source>
</evidence>
<dbReference type="KEGG" id="dori:FH5T_15890"/>
<name>X5DJA3_9BACT</name>
<feature type="compositionally biased region" description="Low complexity" evidence="1">
    <location>
        <begin position="102"/>
        <end position="129"/>
    </location>
</feature>
<evidence type="ECO:0000313" key="3">
    <source>
        <dbReference type="EMBL" id="SET05756.1"/>
    </source>
</evidence>
<organism evidence="3 5">
    <name type="scientific">Draconibacterium orientale</name>
    <dbReference type="NCBI Taxonomy" id="1168034"/>
    <lineage>
        <taxon>Bacteria</taxon>
        <taxon>Pseudomonadati</taxon>
        <taxon>Bacteroidota</taxon>
        <taxon>Bacteroidia</taxon>
        <taxon>Marinilabiliales</taxon>
        <taxon>Prolixibacteraceae</taxon>
        <taxon>Draconibacterium</taxon>
    </lineage>
</organism>
<evidence type="ECO:0000313" key="4">
    <source>
        <dbReference type="Proteomes" id="UP000023772"/>
    </source>
</evidence>
<feature type="region of interest" description="Disordered" evidence="1">
    <location>
        <begin position="102"/>
        <end position="175"/>
    </location>
</feature>
<evidence type="ECO:0000313" key="5">
    <source>
        <dbReference type="Proteomes" id="UP000181981"/>
    </source>
</evidence>
<dbReference type="OrthoDB" id="1442826at2"/>
<dbReference type="AlphaFoldDB" id="X5DJA3"/>
<dbReference type="HOGENOM" id="CLU_090961_0_0_10"/>
<evidence type="ECO:0000313" key="2">
    <source>
        <dbReference type="EMBL" id="AHW60622.1"/>
    </source>
</evidence>
<keyword evidence="4" id="KW-1185">Reference proteome</keyword>
<dbReference type="EMBL" id="FOHT01000005">
    <property type="protein sequence ID" value="SET05756.1"/>
    <property type="molecule type" value="Genomic_DNA"/>
</dbReference>
<dbReference type="Proteomes" id="UP000023772">
    <property type="component" value="Chromosome"/>
</dbReference>
<evidence type="ECO:0008006" key="6">
    <source>
        <dbReference type="Google" id="ProtNLM"/>
    </source>
</evidence>
<feature type="compositionally biased region" description="Basic and acidic residues" evidence="1">
    <location>
        <begin position="165"/>
        <end position="175"/>
    </location>
</feature>
<dbReference type="RefSeq" id="WP_038560519.1">
    <property type="nucleotide sequence ID" value="NZ_FOHT01000005.1"/>
</dbReference>